<proteinExistence type="predicted"/>
<comment type="caution">
    <text evidence="1">The sequence shown here is derived from an EMBL/GenBank/DDBJ whole genome shotgun (WGS) entry which is preliminary data.</text>
</comment>
<evidence type="ECO:0008006" key="3">
    <source>
        <dbReference type="Google" id="ProtNLM"/>
    </source>
</evidence>
<evidence type="ECO:0000313" key="1">
    <source>
        <dbReference type="EMBL" id="GLH94896.1"/>
    </source>
</evidence>
<protein>
    <recommendedName>
        <fullName evidence="3">DUF3168 domain-containing protein</fullName>
    </recommendedName>
</protein>
<gene>
    <name evidence="1" type="ORF">Pa4123_01680</name>
</gene>
<dbReference type="Proteomes" id="UP001144280">
    <property type="component" value="Unassembled WGS sequence"/>
</dbReference>
<evidence type="ECO:0000313" key="2">
    <source>
        <dbReference type="Proteomes" id="UP001144280"/>
    </source>
</evidence>
<dbReference type="Pfam" id="PF11367">
    <property type="entry name" value="Tail_completion_gp17"/>
    <property type="match status" value="1"/>
</dbReference>
<dbReference type="InterPro" id="IPR053745">
    <property type="entry name" value="Viral_Tail_Comp_sf"/>
</dbReference>
<reference evidence="1" key="1">
    <citation type="submission" date="2022-12" db="EMBL/GenBank/DDBJ databases">
        <title>New Phytohabitans aurantiacus sp. RD004123 nov., an actinomycete isolated from soil.</title>
        <authorList>
            <person name="Triningsih D.W."/>
            <person name="Harunari E."/>
            <person name="Igarashi Y."/>
        </authorList>
    </citation>
    <scope>NUCLEOTIDE SEQUENCE</scope>
    <source>
        <strain evidence="1">RD004123</strain>
    </source>
</reference>
<organism evidence="1 2">
    <name type="scientific">Phytohabitans aurantiacus</name>
    <dbReference type="NCBI Taxonomy" id="3016789"/>
    <lineage>
        <taxon>Bacteria</taxon>
        <taxon>Bacillati</taxon>
        <taxon>Actinomycetota</taxon>
        <taxon>Actinomycetes</taxon>
        <taxon>Micromonosporales</taxon>
        <taxon>Micromonosporaceae</taxon>
    </lineage>
</organism>
<dbReference type="InterPro" id="IPR021508">
    <property type="entry name" value="Gp17-like"/>
</dbReference>
<sequence>MTAPISRSPAQPVQKAIYDRLTGDDTLMALVEGVYDQVPEDKAYPWVRIGDHLSTPDNDLTSYGREITETIHVWTRTRRNSQGQQIAARIGELLDHQERELDVAGHRVVSIRQEYDQALPDPDPQIRHHVLRFRITTEQEEE</sequence>
<accession>A0ABQ5QMZ6</accession>
<keyword evidence="2" id="KW-1185">Reference proteome</keyword>
<name>A0ABQ5QMZ6_9ACTN</name>
<dbReference type="EMBL" id="BSDI01000001">
    <property type="protein sequence ID" value="GLH94896.1"/>
    <property type="molecule type" value="Genomic_DNA"/>
</dbReference>
<dbReference type="RefSeq" id="WP_281891735.1">
    <property type="nucleotide sequence ID" value="NZ_BSDI01000001.1"/>
</dbReference>
<dbReference type="Gene3D" id="3.30.2000.30">
    <property type="match status" value="1"/>
</dbReference>